<proteinExistence type="predicted"/>
<reference evidence="3 4" key="1">
    <citation type="journal article" date="2016" name="Nat. Commun.">
        <title>Thousands of microbial genomes shed light on interconnected biogeochemical processes in an aquifer system.</title>
        <authorList>
            <person name="Anantharaman K."/>
            <person name="Brown C.T."/>
            <person name="Hug L.A."/>
            <person name="Sharon I."/>
            <person name="Castelle C.J."/>
            <person name="Probst A.J."/>
            <person name="Thomas B.C."/>
            <person name="Singh A."/>
            <person name="Wilkins M.J."/>
            <person name="Karaoz U."/>
            <person name="Brodie E.L."/>
            <person name="Williams K.H."/>
            <person name="Hubbard S.S."/>
            <person name="Banfield J.F."/>
        </authorList>
    </citation>
    <scope>NUCLEOTIDE SEQUENCE [LARGE SCALE GENOMIC DNA]</scope>
    <source>
        <strain evidence="4">RIFCSPLOWO2_12_FULL_64_10</strain>
    </source>
</reference>
<gene>
    <name evidence="3" type="ORF">A3F84_10515</name>
</gene>
<evidence type="ECO:0000313" key="4">
    <source>
        <dbReference type="Proteomes" id="UP000178606"/>
    </source>
</evidence>
<dbReference type="EMBL" id="MFKF01000023">
    <property type="protein sequence ID" value="OGG56822.1"/>
    <property type="molecule type" value="Genomic_DNA"/>
</dbReference>
<dbReference type="AlphaFoldDB" id="A0A1F6D751"/>
<evidence type="ECO:0000313" key="3">
    <source>
        <dbReference type="EMBL" id="OGG56822.1"/>
    </source>
</evidence>
<evidence type="ECO:0000256" key="2">
    <source>
        <dbReference type="SAM" id="MobiDB-lite"/>
    </source>
</evidence>
<sequence>MKVLLFLLLIIGMTLSFAAIGLVMLFATGTVKNLNEAKNLFIHGEVASDSSLVAPDAVESMQDALAQLQLQRQELATVLEEMKADTSKLIQQKAQIEQEVQGLLPQQAQAQQRKAQIQADRLVLLVKLYDTMKPADAAAIMDQMDIDLVLQILPKLKLRQQAKILSTMTDEARKVQITEMLAGKTPSAETAPAPGASAAAPTPQTGL</sequence>
<organism evidence="3 4">
    <name type="scientific">Handelsmanbacteria sp. (strain RIFCSPLOWO2_12_FULL_64_10)</name>
    <dbReference type="NCBI Taxonomy" id="1817868"/>
    <lineage>
        <taxon>Bacteria</taxon>
        <taxon>Candidatus Handelsmaniibacteriota</taxon>
    </lineage>
</organism>
<comment type="caution">
    <text evidence="3">The sequence shown here is derived from an EMBL/GenBank/DDBJ whole genome shotgun (WGS) entry which is preliminary data.</text>
</comment>
<feature type="region of interest" description="Disordered" evidence="2">
    <location>
        <begin position="183"/>
        <end position="207"/>
    </location>
</feature>
<keyword evidence="1" id="KW-0175">Coiled coil</keyword>
<name>A0A1F6D751_HANXR</name>
<dbReference type="SUPFAM" id="SSF158791">
    <property type="entry name" value="MgtE N-terminal domain-like"/>
    <property type="match status" value="1"/>
</dbReference>
<feature type="compositionally biased region" description="Low complexity" evidence="2">
    <location>
        <begin position="185"/>
        <end position="207"/>
    </location>
</feature>
<feature type="coiled-coil region" evidence="1">
    <location>
        <begin position="58"/>
        <end position="99"/>
    </location>
</feature>
<evidence type="ECO:0000256" key="1">
    <source>
        <dbReference type="SAM" id="Coils"/>
    </source>
</evidence>
<protein>
    <recommendedName>
        <fullName evidence="5">Magnesium transporter MgtE intracellular domain-containing protein</fullName>
    </recommendedName>
</protein>
<dbReference type="Proteomes" id="UP000178606">
    <property type="component" value="Unassembled WGS sequence"/>
</dbReference>
<evidence type="ECO:0008006" key="5">
    <source>
        <dbReference type="Google" id="ProtNLM"/>
    </source>
</evidence>
<accession>A0A1F6D751</accession>